<evidence type="ECO:0000256" key="5">
    <source>
        <dbReference type="PIRSR" id="PIRSR601548-1"/>
    </source>
</evidence>
<dbReference type="RefSeq" id="XP_024873972.1">
    <property type="nucleotide sequence ID" value="XM_025018204.1"/>
</dbReference>
<feature type="active site" description="Proton donor 1" evidence="5">
    <location>
        <position position="519"/>
    </location>
</feature>
<evidence type="ECO:0000256" key="2">
    <source>
        <dbReference type="ARBA" id="ARBA00022729"/>
    </source>
</evidence>
<evidence type="ECO:0000256" key="10">
    <source>
        <dbReference type="PIRSR" id="PIRSR601548-4"/>
    </source>
</evidence>
<feature type="binding site" evidence="11">
    <location>
        <position position="381"/>
    </location>
    <ligand>
        <name>Zn(2+)</name>
        <dbReference type="ChEBI" id="CHEBI:29105"/>
        <label>2</label>
        <note>catalytic</note>
    </ligand>
</feature>
<dbReference type="GO" id="GO:0004180">
    <property type="term" value="F:carboxypeptidase activity"/>
    <property type="evidence" value="ECO:0007669"/>
    <property type="project" value="UniProtKB-KW"/>
</dbReference>
<feature type="binding site" evidence="9">
    <location>
        <position position="405"/>
    </location>
    <ligand>
        <name>Zn(2+)</name>
        <dbReference type="ChEBI" id="CHEBI:29105"/>
        <label>1</label>
        <note>catalytic</note>
    </ligand>
</feature>
<feature type="active site" description="Proton acceptor 2" evidence="7">
    <location>
        <position position="378"/>
    </location>
</feature>
<feature type="signal peptide" evidence="14">
    <location>
        <begin position="1"/>
        <end position="31"/>
    </location>
</feature>
<feature type="active site" description="Proton acceptor 1" evidence="5">
    <location>
        <position position="378"/>
    </location>
</feature>
<dbReference type="PANTHER" id="PTHR10514:SF27">
    <property type="entry name" value="ANGIOTENSIN-CONVERTING ENZYME"/>
    <property type="match status" value="1"/>
</dbReference>
<dbReference type="GO" id="GO:0016020">
    <property type="term" value="C:membrane"/>
    <property type="evidence" value="ECO:0007669"/>
    <property type="project" value="InterPro"/>
</dbReference>
<evidence type="ECO:0000313" key="16">
    <source>
        <dbReference type="RefSeq" id="XP_024873971.1"/>
    </source>
</evidence>
<dbReference type="EC" id="3.4.-.-" evidence="13"/>
<dbReference type="Proteomes" id="UP000504618">
    <property type="component" value="Unplaced"/>
</dbReference>
<dbReference type="AlphaFoldDB" id="A0A6J1PXP3"/>
<dbReference type="GeneID" id="112455969"/>
<evidence type="ECO:0000256" key="7">
    <source>
        <dbReference type="PIRSR" id="PIRSR601548-11"/>
    </source>
</evidence>
<evidence type="ECO:0000256" key="1">
    <source>
        <dbReference type="ARBA" id="ARBA00008139"/>
    </source>
</evidence>
<keyword evidence="9 13" id="KW-0862">Zinc</keyword>
<keyword evidence="13" id="KW-0482">Metalloprotease</keyword>
<evidence type="ECO:0000256" key="9">
    <source>
        <dbReference type="PIRSR" id="PIRSR601548-3"/>
    </source>
</evidence>
<accession>A0A6J1PXP3</accession>
<sequence length="631" mass="72941">MASDPRKRLRNAFFLHLIAVCIVLHISNVASKKIEETACGTSMIVLNRIDNTFDVLNRAIAELEWQTLANRSITSSEIYMHLVRLKLKLRNGWCTNVLDLENDGVSVNENVLRFLCKGPKYTNEIARKITVINQLLSSAYTSARICKIENYVQRCYNGELDVGKLMATSRNETELRWAWTAWRNHMSHTKKLFGQLVNLQNTAVRNNGYADIGEYWREEYERPDLENVFEEMYRQVEPLYSLLHAVVRFRLARLYPDVIDVFSPIPAHLLGNLWSQSWEALIDVVFPTYTAVMPNLTDSMIQETYSVIKMVKTAEDFYTSLGFPPLPSEFWKKSIFEQETGRESSCHATAVNMYKKDDFRIFACLETRPQDFNVIYHEIGHIQYYMAYQNQPSFFKNGINSAFHESIGDAISYGATSFRHMHRLELIRNASASFGNSSEVNSRLQDSLEIALLLKQALLKIPQLSNGLIIEKWRWSVFSGKTQPSEYNTFWWNLHRRYMGVVPPSPRSEKFFDPAAKFHIAHGIPYAGYFLGNFLQIQLFQGMCEASLNLPVGSTAFNLPLHKCDIYGSKDAGKFLRSIMKLGSKANWRHALRVTTGYSEYRIEPFLAYYEPVREWLQREIEHHGIPVGWD</sequence>
<feature type="binding site" evidence="8">
    <location>
        <position position="220"/>
    </location>
    <ligand>
        <name>chloride</name>
        <dbReference type="ChEBI" id="CHEBI:17996"/>
        <label>1</label>
    </ligand>
</feature>
<evidence type="ECO:0000313" key="15">
    <source>
        <dbReference type="Proteomes" id="UP000504618"/>
    </source>
</evidence>
<feature type="disulfide bond" evidence="10">
    <location>
        <begin position="146"/>
        <end position="155"/>
    </location>
</feature>
<keyword evidence="13" id="KW-0378">Hydrolase</keyword>
<dbReference type="GO" id="GO:0006508">
    <property type="term" value="P:proteolysis"/>
    <property type="evidence" value="ECO:0007669"/>
    <property type="project" value="UniProtKB-KW"/>
</dbReference>
<keyword evidence="13" id="KW-0645">Protease</keyword>
<dbReference type="PROSITE" id="PS52011">
    <property type="entry name" value="PEPTIDASE_M2"/>
    <property type="match status" value="1"/>
</dbReference>
<dbReference type="GO" id="GO:0008241">
    <property type="term" value="F:peptidyl-dipeptidase activity"/>
    <property type="evidence" value="ECO:0007669"/>
    <property type="project" value="InterPro"/>
</dbReference>
<comment type="caution">
    <text evidence="12">Lacks conserved residue(s) required for the propagation of feature annotation.</text>
</comment>
<keyword evidence="13" id="KW-0121">Carboxypeptidase</keyword>
<evidence type="ECO:0000256" key="13">
    <source>
        <dbReference type="RuleBase" id="RU361144"/>
    </source>
</evidence>
<evidence type="ECO:0000256" key="12">
    <source>
        <dbReference type="PROSITE-ProRule" id="PRU01355"/>
    </source>
</evidence>
<keyword evidence="9 13" id="KW-0479">Metal-binding</keyword>
<keyword evidence="2 14" id="KW-0732">Signal</keyword>
<feature type="binding site" evidence="9">
    <location>
        <position position="381"/>
    </location>
    <ligand>
        <name>Zn(2+)</name>
        <dbReference type="ChEBI" id="CHEBI:29105"/>
        <label>1</label>
        <note>catalytic</note>
    </ligand>
</feature>
<reference evidence="16 17" key="1">
    <citation type="submission" date="2025-04" db="UniProtKB">
        <authorList>
            <consortium name="RefSeq"/>
        </authorList>
    </citation>
    <scope>IDENTIFICATION</scope>
    <source>
        <tissue evidence="16 17">Whole body</tissue>
    </source>
</reference>
<dbReference type="GO" id="GO:0008237">
    <property type="term" value="F:metallopeptidase activity"/>
    <property type="evidence" value="ECO:0007669"/>
    <property type="project" value="UniProtKB-KW"/>
</dbReference>
<evidence type="ECO:0000256" key="11">
    <source>
        <dbReference type="PIRSR" id="PIRSR601548-8"/>
    </source>
</evidence>
<dbReference type="Pfam" id="PF01401">
    <property type="entry name" value="Peptidase_M2"/>
    <property type="match status" value="1"/>
</dbReference>
<keyword evidence="3 10" id="KW-1015">Disulfide bond</keyword>
<dbReference type="GO" id="GO:0046872">
    <property type="term" value="F:metal ion binding"/>
    <property type="evidence" value="ECO:0007669"/>
    <property type="project" value="UniProtKB-KW"/>
</dbReference>
<evidence type="ECO:0000256" key="14">
    <source>
        <dbReference type="SAM" id="SignalP"/>
    </source>
</evidence>
<dbReference type="InterPro" id="IPR001548">
    <property type="entry name" value="Peptidase_M2"/>
</dbReference>
<dbReference type="PANTHER" id="PTHR10514">
    <property type="entry name" value="ANGIOTENSIN-CONVERTING ENZYME"/>
    <property type="match status" value="1"/>
</dbReference>
<dbReference type="RefSeq" id="XP_024873971.1">
    <property type="nucleotide sequence ID" value="XM_025018203.1"/>
</dbReference>
<evidence type="ECO:0000256" key="6">
    <source>
        <dbReference type="PIRSR" id="PIRSR601548-10"/>
    </source>
</evidence>
<dbReference type="PRINTS" id="PR00791">
    <property type="entry name" value="PEPDIPTASEA"/>
</dbReference>
<evidence type="ECO:0000256" key="4">
    <source>
        <dbReference type="ARBA" id="ARBA00023180"/>
    </source>
</evidence>
<proteinExistence type="inferred from homology"/>
<protein>
    <recommendedName>
        <fullName evidence="13">Angiotensin-converting enzyme</fullName>
        <ecNumber evidence="13">3.4.-.-</ecNumber>
    </recommendedName>
</protein>
<gene>
    <name evidence="16 17" type="primary">LOC112455969</name>
</gene>
<name>A0A6J1PXP3_9HYME</name>
<feature type="disulfide bond" evidence="10">
    <location>
        <begin position="544"/>
        <end position="564"/>
    </location>
</feature>
<feature type="binding site" evidence="11">
    <location>
        <position position="405"/>
    </location>
    <ligand>
        <name>Zn(2+)</name>
        <dbReference type="ChEBI" id="CHEBI:29105"/>
        <label>2</label>
        <note>catalytic</note>
    </ligand>
</feature>
<keyword evidence="4 6" id="KW-0325">Glycoprotein</keyword>
<dbReference type="CDD" id="cd06461">
    <property type="entry name" value="M2_ACE"/>
    <property type="match status" value="1"/>
</dbReference>
<feature type="binding site" evidence="9">
    <location>
        <position position="377"/>
    </location>
    <ligand>
        <name>Zn(2+)</name>
        <dbReference type="ChEBI" id="CHEBI:29105"/>
        <label>1</label>
        <note>catalytic</note>
    </ligand>
</feature>
<evidence type="ECO:0000313" key="17">
    <source>
        <dbReference type="RefSeq" id="XP_024873972.1"/>
    </source>
</evidence>
<organism evidence="15 16">
    <name type="scientific">Temnothorax curvispinosus</name>
    <dbReference type="NCBI Taxonomy" id="300111"/>
    <lineage>
        <taxon>Eukaryota</taxon>
        <taxon>Metazoa</taxon>
        <taxon>Ecdysozoa</taxon>
        <taxon>Arthropoda</taxon>
        <taxon>Hexapoda</taxon>
        <taxon>Insecta</taxon>
        <taxon>Pterygota</taxon>
        <taxon>Neoptera</taxon>
        <taxon>Endopterygota</taxon>
        <taxon>Hymenoptera</taxon>
        <taxon>Apocrita</taxon>
        <taxon>Aculeata</taxon>
        <taxon>Formicoidea</taxon>
        <taxon>Formicidae</taxon>
        <taxon>Myrmicinae</taxon>
        <taxon>Temnothorax</taxon>
    </lineage>
</organism>
<feature type="disulfide bond" evidence="10 12">
    <location>
        <begin position="346"/>
        <end position="364"/>
    </location>
</feature>
<feature type="active site" description="Proton donor 2" evidence="7">
    <location>
        <position position="519"/>
    </location>
</feature>
<dbReference type="SUPFAM" id="SSF55486">
    <property type="entry name" value="Metalloproteases ('zincins'), catalytic domain"/>
    <property type="match status" value="1"/>
</dbReference>
<evidence type="ECO:0000256" key="3">
    <source>
        <dbReference type="ARBA" id="ARBA00023157"/>
    </source>
</evidence>
<comment type="similarity">
    <text evidence="1 12 13">Belongs to the peptidase M2 family.</text>
</comment>
<dbReference type="Gene3D" id="1.10.1370.30">
    <property type="match status" value="2"/>
</dbReference>
<feature type="chain" id="PRO_5044639197" description="Angiotensin-converting enzyme" evidence="14">
    <location>
        <begin position="32"/>
        <end position="631"/>
    </location>
</feature>
<keyword evidence="15" id="KW-1185">Reference proteome</keyword>
<evidence type="ECO:0000256" key="8">
    <source>
        <dbReference type="PIRSR" id="PIRSR601548-2"/>
    </source>
</evidence>
<feature type="glycosylation site" description="N-linked (GlcNAc...) asparagine" evidence="6">
    <location>
        <position position="70"/>
    </location>
</feature>
<comment type="cofactor">
    <cofactor evidence="13">
        <name>Zn(2+)</name>
        <dbReference type="ChEBI" id="CHEBI:29105"/>
    </cofactor>
    <text evidence="13">Binds 1 zinc ion per subunit.</text>
</comment>
<feature type="binding site" evidence="11">
    <location>
        <position position="377"/>
    </location>
    <ligand>
        <name>Zn(2+)</name>
        <dbReference type="ChEBI" id="CHEBI:29105"/>
        <label>2</label>
        <note>catalytic</note>
    </ligand>
</feature>